<feature type="compositionally biased region" description="Low complexity" evidence="1">
    <location>
        <begin position="35"/>
        <end position="49"/>
    </location>
</feature>
<protein>
    <submittedName>
        <fullName evidence="2">Uncharacterized protein</fullName>
    </submittedName>
</protein>
<accession>A0A1Y2HHZ2</accession>
<keyword evidence="3" id="KW-1185">Reference proteome</keyword>
<evidence type="ECO:0000313" key="2">
    <source>
        <dbReference type="EMBL" id="ORZ34210.1"/>
    </source>
</evidence>
<gene>
    <name evidence="2" type="ORF">BCR44DRAFT_1436790</name>
</gene>
<feature type="compositionally biased region" description="Polar residues" evidence="1">
    <location>
        <begin position="143"/>
        <end position="165"/>
    </location>
</feature>
<sequence length="207" mass="21712">MIGQTSLPSASGSAAQAAAPLPETPAPIRAIRNYTSTLRTTTSPLLPRSHSQTHPTAVNSENDNDDQESGSDQDSCDQDDDANDPDQLTMLPMHRKPATPNQPDSTPTSSSSSLPASVIPRAGAGKATGGHLPKHMRSRAQAGYSSPTDKLMSPVSTKLSRSSVPLSKPAVGDLSPLFAKAKISDRKQQSEKQTQAHPASPSPSNEQ</sequence>
<feature type="compositionally biased region" description="Polar residues" evidence="1">
    <location>
        <begin position="191"/>
        <end position="207"/>
    </location>
</feature>
<feature type="compositionally biased region" description="Acidic residues" evidence="1">
    <location>
        <begin position="62"/>
        <end position="84"/>
    </location>
</feature>
<dbReference type="EMBL" id="MCFL01000030">
    <property type="protein sequence ID" value="ORZ34210.1"/>
    <property type="molecule type" value="Genomic_DNA"/>
</dbReference>
<name>A0A1Y2HHZ2_9FUNG</name>
<feature type="compositionally biased region" description="Low complexity" evidence="1">
    <location>
        <begin position="99"/>
        <end position="120"/>
    </location>
</feature>
<dbReference type="AlphaFoldDB" id="A0A1Y2HHZ2"/>
<evidence type="ECO:0000256" key="1">
    <source>
        <dbReference type="SAM" id="MobiDB-lite"/>
    </source>
</evidence>
<comment type="caution">
    <text evidence="2">The sequence shown here is derived from an EMBL/GenBank/DDBJ whole genome shotgun (WGS) entry which is preliminary data.</text>
</comment>
<organism evidence="2 3">
    <name type="scientific">Catenaria anguillulae PL171</name>
    <dbReference type="NCBI Taxonomy" id="765915"/>
    <lineage>
        <taxon>Eukaryota</taxon>
        <taxon>Fungi</taxon>
        <taxon>Fungi incertae sedis</taxon>
        <taxon>Blastocladiomycota</taxon>
        <taxon>Blastocladiomycetes</taxon>
        <taxon>Blastocladiales</taxon>
        <taxon>Catenariaceae</taxon>
        <taxon>Catenaria</taxon>
    </lineage>
</organism>
<feature type="region of interest" description="Disordered" evidence="1">
    <location>
        <begin position="1"/>
        <end position="207"/>
    </location>
</feature>
<reference evidence="2 3" key="1">
    <citation type="submission" date="2016-07" db="EMBL/GenBank/DDBJ databases">
        <title>Pervasive Adenine N6-methylation of Active Genes in Fungi.</title>
        <authorList>
            <consortium name="DOE Joint Genome Institute"/>
            <person name="Mondo S.J."/>
            <person name="Dannebaum R.O."/>
            <person name="Kuo R.C."/>
            <person name="Labutti K."/>
            <person name="Haridas S."/>
            <person name="Kuo A."/>
            <person name="Salamov A."/>
            <person name="Ahrendt S.R."/>
            <person name="Lipzen A."/>
            <person name="Sullivan W."/>
            <person name="Andreopoulos W.B."/>
            <person name="Clum A."/>
            <person name="Lindquist E."/>
            <person name="Daum C."/>
            <person name="Ramamoorthy G.K."/>
            <person name="Gryganskyi A."/>
            <person name="Culley D."/>
            <person name="Magnuson J.K."/>
            <person name="James T.Y."/>
            <person name="O'Malley M.A."/>
            <person name="Stajich J.E."/>
            <person name="Spatafora J.W."/>
            <person name="Visel A."/>
            <person name="Grigoriev I.V."/>
        </authorList>
    </citation>
    <scope>NUCLEOTIDE SEQUENCE [LARGE SCALE GENOMIC DNA]</scope>
    <source>
        <strain evidence="2 3">PL171</strain>
    </source>
</reference>
<dbReference type="Proteomes" id="UP000193411">
    <property type="component" value="Unassembled WGS sequence"/>
</dbReference>
<feature type="compositionally biased region" description="Low complexity" evidence="1">
    <location>
        <begin position="1"/>
        <end position="21"/>
    </location>
</feature>
<dbReference type="OrthoDB" id="10664364at2759"/>
<evidence type="ECO:0000313" key="3">
    <source>
        <dbReference type="Proteomes" id="UP000193411"/>
    </source>
</evidence>
<proteinExistence type="predicted"/>